<evidence type="ECO:0000313" key="3">
    <source>
        <dbReference type="Proteomes" id="UP001202248"/>
    </source>
</evidence>
<name>A0ABS9SML0_9BACT</name>
<gene>
    <name evidence="2" type="ORF">MKP09_17785</name>
</gene>
<dbReference type="RefSeq" id="WP_240831666.1">
    <property type="nucleotide sequence ID" value="NZ_JAKWBL010000004.1"/>
</dbReference>
<feature type="signal peptide" evidence="1">
    <location>
        <begin position="1"/>
        <end position="21"/>
    </location>
</feature>
<dbReference type="PROSITE" id="PS51257">
    <property type="entry name" value="PROKAR_LIPOPROTEIN"/>
    <property type="match status" value="1"/>
</dbReference>
<keyword evidence="3" id="KW-1185">Reference proteome</keyword>
<accession>A0ABS9SML0</accession>
<keyword evidence="1" id="KW-0732">Signal</keyword>
<dbReference type="Proteomes" id="UP001202248">
    <property type="component" value="Unassembled WGS sequence"/>
</dbReference>
<evidence type="ECO:0008006" key="4">
    <source>
        <dbReference type="Google" id="ProtNLM"/>
    </source>
</evidence>
<feature type="chain" id="PRO_5045446011" description="Lipoprotein" evidence="1">
    <location>
        <begin position="22"/>
        <end position="227"/>
    </location>
</feature>
<protein>
    <recommendedName>
        <fullName evidence="4">Lipoprotein</fullName>
    </recommendedName>
</protein>
<reference evidence="2 3" key="1">
    <citation type="submission" date="2022-02" db="EMBL/GenBank/DDBJ databases">
        <authorList>
            <person name="Min J."/>
        </authorList>
    </citation>
    <scope>NUCLEOTIDE SEQUENCE [LARGE SCALE GENOMIC DNA]</scope>
    <source>
        <strain evidence="2 3">GR10-1</strain>
    </source>
</reference>
<sequence>MKKIFALLMLSSVLIVGCKNGCNNKGTDQTSEDSTNVNLGELADSVRIAAQQDSLNNNPSKDSVLTGLTKEVLTIFKEKNYTKLDSLIHPEEGVRFSPYATVLPDDKKFSRDAFIKLVTANKNKRVNWGSYDGSGDAITLTPAEYFKKFVYDANFVNPEKYDINNIIKTGNSVNNLKSVYEGGDFTESYFSGSKKYGGMDWKSVRLIFKEINGKYYLVGIVHDQWTI</sequence>
<evidence type="ECO:0000256" key="1">
    <source>
        <dbReference type="SAM" id="SignalP"/>
    </source>
</evidence>
<comment type="caution">
    <text evidence="2">The sequence shown here is derived from an EMBL/GenBank/DDBJ whole genome shotgun (WGS) entry which is preliminary data.</text>
</comment>
<dbReference type="EMBL" id="JAKWBL010000004">
    <property type="protein sequence ID" value="MCH5599626.1"/>
    <property type="molecule type" value="Genomic_DNA"/>
</dbReference>
<organism evidence="2 3">
    <name type="scientific">Niabella ginsengisoli</name>
    <dbReference type="NCBI Taxonomy" id="522298"/>
    <lineage>
        <taxon>Bacteria</taxon>
        <taxon>Pseudomonadati</taxon>
        <taxon>Bacteroidota</taxon>
        <taxon>Chitinophagia</taxon>
        <taxon>Chitinophagales</taxon>
        <taxon>Chitinophagaceae</taxon>
        <taxon>Niabella</taxon>
    </lineage>
</organism>
<evidence type="ECO:0000313" key="2">
    <source>
        <dbReference type="EMBL" id="MCH5599626.1"/>
    </source>
</evidence>
<proteinExistence type="predicted"/>